<dbReference type="EMBL" id="SEOQ01001629">
    <property type="protein sequence ID" value="TFY51034.1"/>
    <property type="molecule type" value="Genomic_DNA"/>
</dbReference>
<comment type="caution">
    <text evidence="1">The sequence shown here is derived from an EMBL/GenBank/DDBJ whole genome shotgun (WGS) entry which is preliminary data.</text>
</comment>
<dbReference type="AlphaFoldDB" id="A0A4Y9XL80"/>
<name>A0A4Y9XL80_9AGAM</name>
<keyword evidence="2" id="KW-1185">Reference proteome</keyword>
<protein>
    <submittedName>
        <fullName evidence="1">Uncharacterized protein</fullName>
    </submittedName>
</protein>
<gene>
    <name evidence="1" type="ORF">EVG20_g11199</name>
</gene>
<dbReference type="Proteomes" id="UP000298327">
    <property type="component" value="Unassembled WGS sequence"/>
</dbReference>
<reference evidence="1 2" key="1">
    <citation type="submission" date="2019-02" db="EMBL/GenBank/DDBJ databases">
        <title>Genome sequencing of the rare red list fungi Dentipellis fragilis.</title>
        <authorList>
            <person name="Buettner E."/>
            <person name="Kellner H."/>
        </authorList>
    </citation>
    <scope>NUCLEOTIDE SEQUENCE [LARGE SCALE GENOMIC DNA]</scope>
    <source>
        <strain evidence="1 2">DSM 105465</strain>
    </source>
</reference>
<organism evidence="1 2">
    <name type="scientific">Dentipellis fragilis</name>
    <dbReference type="NCBI Taxonomy" id="205917"/>
    <lineage>
        <taxon>Eukaryota</taxon>
        <taxon>Fungi</taxon>
        <taxon>Dikarya</taxon>
        <taxon>Basidiomycota</taxon>
        <taxon>Agaricomycotina</taxon>
        <taxon>Agaricomycetes</taxon>
        <taxon>Russulales</taxon>
        <taxon>Hericiaceae</taxon>
        <taxon>Dentipellis</taxon>
    </lineage>
</organism>
<evidence type="ECO:0000313" key="2">
    <source>
        <dbReference type="Proteomes" id="UP000298327"/>
    </source>
</evidence>
<sequence length="153" mass="16741">MLMKMPRRRCWVDARDGMAVAGPGLQHPLSRHHAHHITISRSAACAVPPATVRVVTLPRPPVYAGAVPPTIACTRLSPYPTCGSSTTAPCLVLVFTHRHIPSALMRAHAHSPPYLRYARPPAALQHSFSIPAPAYVNATWRNAEEKMECRQGD</sequence>
<accession>A0A4Y9XL80</accession>
<evidence type="ECO:0000313" key="1">
    <source>
        <dbReference type="EMBL" id="TFY51034.1"/>
    </source>
</evidence>
<proteinExistence type="predicted"/>